<dbReference type="Gene3D" id="3.40.50.150">
    <property type="entry name" value="Vaccinia Virus protein VP39"/>
    <property type="match status" value="1"/>
</dbReference>
<dbReference type="EMBL" id="LUUK01000194">
    <property type="protein sequence ID" value="OAI15298.1"/>
    <property type="molecule type" value="Genomic_DNA"/>
</dbReference>
<dbReference type="AlphaFoldDB" id="A0A177NB73"/>
<dbReference type="Proteomes" id="UP000077628">
    <property type="component" value="Unassembled WGS sequence"/>
</dbReference>
<proteinExistence type="predicted"/>
<dbReference type="InterPro" id="IPR041698">
    <property type="entry name" value="Methyltransf_25"/>
</dbReference>
<reference evidence="3" key="1">
    <citation type="submission" date="2016-03" db="EMBL/GenBank/DDBJ databases">
        <authorList>
            <person name="Heylen K."/>
            <person name="De Vos P."/>
            <person name="Vekeman B."/>
        </authorList>
    </citation>
    <scope>NUCLEOTIDE SEQUENCE [LARGE SCALE GENOMIC DNA]</scope>
    <source>
        <strain evidence="3">R-45383</strain>
    </source>
</reference>
<organism evidence="2 3">
    <name type="scientific">Methylomonas koyamae</name>
    <dbReference type="NCBI Taxonomy" id="702114"/>
    <lineage>
        <taxon>Bacteria</taxon>
        <taxon>Pseudomonadati</taxon>
        <taxon>Pseudomonadota</taxon>
        <taxon>Gammaproteobacteria</taxon>
        <taxon>Methylococcales</taxon>
        <taxon>Methylococcaceae</taxon>
        <taxon>Methylomonas</taxon>
    </lineage>
</organism>
<gene>
    <name evidence="2" type="ORF">A1355_10710</name>
</gene>
<evidence type="ECO:0000313" key="2">
    <source>
        <dbReference type="EMBL" id="OAI15298.1"/>
    </source>
</evidence>
<evidence type="ECO:0000313" key="3">
    <source>
        <dbReference type="Proteomes" id="UP000077628"/>
    </source>
</evidence>
<sequence length="240" mass="26996">MNHVLSNAEQYSKLWESESDFLEAHGIYEQLSKITPDGNAIEFGCGIGNSTRHLSTGRNVLSLDNNPHLIKMATKHINEAGNNAKIHKCDFFDLKASDKRAIKDFNPAVIVGWFIGSHGIDIFKHTDEEPDELTKSKLYREKIEDIIVSSDVCLASVDYIHLVNRGALVVGFSDTEYFKHTKDDYDTYVFGKIGFEVVDVKNFHWPREGSEFQYGAAFNPNLAQGETIPAITSIVARRVK</sequence>
<accession>A0A177NB73</accession>
<name>A0A177NB73_9GAMM</name>
<evidence type="ECO:0000259" key="1">
    <source>
        <dbReference type="Pfam" id="PF13649"/>
    </source>
</evidence>
<dbReference type="OrthoDB" id="9791837at2"/>
<dbReference type="CDD" id="cd02440">
    <property type="entry name" value="AdoMet_MTases"/>
    <property type="match status" value="1"/>
</dbReference>
<dbReference type="RefSeq" id="WP_064030732.1">
    <property type="nucleotide sequence ID" value="NZ_LUUK01000194.1"/>
</dbReference>
<comment type="caution">
    <text evidence="2">The sequence shown here is derived from an EMBL/GenBank/DDBJ whole genome shotgun (WGS) entry which is preliminary data.</text>
</comment>
<keyword evidence="3" id="KW-1185">Reference proteome</keyword>
<protein>
    <recommendedName>
        <fullName evidence="1">Methyltransferase domain-containing protein</fullName>
    </recommendedName>
</protein>
<dbReference type="Pfam" id="PF13649">
    <property type="entry name" value="Methyltransf_25"/>
    <property type="match status" value="1"/>
</dbReference>
<dbReference type="InterPro" id="IPR029063">
    <property type="entry name" value="SAM-dependent_MTases_sf"/>
</dbReference>
<feature type="domain" description="Methyltransferase" evidence="1">
    <location>
        <begin position="41"/>
        <end position="99"/>
    </location>
</feature>
<dbReference type="SUPFAM" id="SSF53335">
    <property type="entry name" value="S-adenosyl-L-methionine-dependent methyltransferases"/>
    <property type="match status" value="1"/>
</dbReference>